<evidence type="ECO:0000313" key="2">
    <source>
        <dbReference type="EMBL" id="QKG81133.1"/>
    </source>
</evidence>
<evidence type="ECO:0000256" key="1">
    <source>
        <dbReference type="SAM" id="Phobius"/>
    </source>
</evidence>
<feature type="transmembrane region" description="Helical" evidence="1">
    <location>
        <begin position="31"/>
        <end position="48"/>
    </location>
</feature>
<keyword evidence="1" id="KW-1133">Transmembrane helix</keyword>
<dbReference type="KEGG" id="ttz:FHG85_12935"/>
<dbReference type="Proteomes" id="UP000500961">
    <property type="component" value="Chromosome"/>
</dbReference>
<gene>
    <name evidence="2" type="ORF">FHG85_12935</name>
</gene>
<dbReference type="Pfam" id="PF03956">
    <property type="entry name" value="Lys_export"/>
    <property type="match status" value="1"/>
</dbReference>
<proteinExistence type="predicted"/>
<evidence type="ECO:0000313" key="3">
    <source>
        <dbReference type="Proteomes" id="UP000500961"/>
    </source>
</evidence>
<feature type="transmembrane region" description="Helical" evidence="1">
    <location>
        <begin position="60"/>
        <end position="86"/>
    </location>
</feature>
<dbReference type="RefSeq" id="WP_173076592.1">
    <property type="nucleotide sequence ID" value="NZ_CP041345.1"/>
</dbReference>
<sequence>MVVVVSIMTVGIILGFILKSKKKLVRLNDKLVTYAIYLLLFMLGISIGSNEQIMNSLSSLGLIALIVTTGGVLGSIVLGFITYRLFFKKR</sequence>
<protein>
    <submittedName>
        <fullName evidence="2">Lysine exporter LysO family protein</fullName>
    </submittedName>
</protein>
<keyword evidence="1" id="KW-0472">Membrane</keyword>
<dbReference type="GO" id="GO:0015661">
    <property type="term" value="F:L-lysine efflux transmembrane transporter activity"/>
    <property type="evidence" value="ECO:0007669"/>
    <property type="project" value="InterPro"/>
</dbReference>
<keyword evidence="1" id="KW-0812">Transmembrane</keyword>
<dbReference type="AlphaFoldDB" id="A0A7D3Y1B6"/>
<keyword evidence="3" id="KW-1185">Reference proteome</keyword>
<accession>A0A7D3Y1B6</accession>
<reference evidence="2 3" key="1">
    <citation type="submission" date="2019-07" db="EMBL/GenBank/DDBJ databases">
        <title>Thalassofilum flectens gen. nov., sp. nov., a novel moderate thermophilic anaerobe from a shallow sea hot spring in Kunashir Island (Russia), representing a new family in the order Bacteroidales, and proposal of Thalassofilacea fam. nov.</title>
        <authorList>
            <person name="Kochetkova T.V."/>
            <person name="Podosokorskaya O.A."/>
            <person name="Novikov A."/>
            <person name="Elcheninov A.G."/>
            <person name="Toshchakov S.V."/>
            <person name="Kublanov I.V."/>
        </authorList>
    </citation>
    <scope>NUCLEOTIDE SEQUENCE [LARGE SCALE GENOMIC DNA]</scope>
    <source>
        <strain evidence="2 3">38-H</strain>
    </source>
</reference>
<name>A0A7D3Y1B6_9BACT</name>
<dbReference type="EMBL" id="CP041345">
    <property type="protein sequence ID" value="QKG81133.1"/>
    <property type="molecule type" value="Genomic_DNA"/>
</dbReference>
<organism evidence="2 3">
    <name type="scientific">Tenuifilum thalassicum</name>
    <dbReference type="NCBI Taxonomy" id="2590900"/>
    <lineage>
        <taxon>Bacteria</taxon>
        <taxon>Pseudomonadati</taxon>
        <taxon>Bacteroidota</taxon>
        <taxon>Bacteroidia</taxon>
        <taxon>Bacteroidales</taxon>
        <taxon>Tenuifilaceae</taxon>
        <taxon>Tenuifilum</taxon>
    </lineage>
</organism>
<dbReference type="InterPro" id="IPR005642">
    <property type="entry name" value="LysO"/>
</dbReference>